<evidence type="ECO:0000313" key="11">
    <source>
        <dbReference type="EMBL" id="NOV04698.1"/>
    </source>
</evidence>
<feature type="domain" description="HAMP" evidence="10">
    <location>
        <begin position="308"/>
        <end position="360"/>
    </location>
</feature>
<dbReference type="Proteomes" id="UP000618579">
    <property type="component" value="Unassembled WGS sequence"/>
</dbReference>
<evidence type="ECO:0000256" key="4">
    <source>
        <dbReference type="ARBA" id="ARBA00022679"/>
    </source>
</evidence>
<sequence>MNKINISIRTQLITLFIFFVCIPLLVFGKLWYDKSTLFIEKSAINFNEQIVKQVNGHLNDYFLELERTTFPLILHPLIQEFMTLTPEQTFERFMITNKIQNELLQQIVFGRPEMYSFTIFSKQGLSVSSLGSSMVEKRYQAYLDMPSSENYSLLGIRWEGNTPLLTIIRKFKDASTYQTSGVLIIDLRLNVISEIVDQIEVGDTGFLWIADAQGQMIYHPDKTKMGAKAPDWYSNQVKNLDKGAFIHSEHNVKDLLVFHKSSYTDWIIVSQVPIHELTAELISLRNVTIWGGLALVLLVIIIIGGFSLSLTNGLSKLKRLMRSAENGNFFITAPEHHGNEVGSLYRGFNKMVRELRRLIDEVHTSQLREKELVIKQRESMLKALQSQINPHFLYNTLEMINSYAIVEGVAPISRMSIALADLFRYSINDSMKIVYLQDELEHVRTYLDIQKERFPYLDIDFDVDKSMITHAKAVRLTIQPLVENSFRHGYEKHRMKPVYIGITSERNENGYLLRIIDKGRGMKRETMDAYNDSFMNDTNTSSGEAGMDEALTSIGLWNVHQRVRLLFGPPYGLQIIQSDEQGTVIQMMLPGVSEE</sequence>
<evidence type="ECO:0000256" key="7">
    <source>
        <dbReference type="ARBA" id="ARBA00022989"/>
    </source>
</evidence>
<dbReference type="InterPro" id="IPR003594">
    <property type="entry name" value="HATPase_dom"/>
</dbReference>
<keyword evidence="4" id="KW-0808">Transferase</keyword>
<dbReference type="InterPro" id="IPR036890">
    <property type="entry name" value="HATPase_C_sf"/>
</dbReference>
<dbReference type="EMBL" id="WHNZ01000086">
    <property type="protein sequence ID" value="NOV04698.1"/>
    <property type="molecule type" value="Genomic_DNA"/>
</dbReference>
<evidence type="ECO:0000313" key="12">
    <source>
        <dbReference type="Proteomes" id="UP000618579"/>
    </source>
</evidence>
<evidence type="ECO:0000256" key="3">
    <source>
        <dbReference type="ARBA" id="ARBA00022553"/>
    </source>
</evidence>
<dbReference type="Pfam" id="PF02743">
    <property type="entry name" value="dCache_1"/>
    <property type="match status" value="1"/>
</dbReference>
<dbReference type="InterPro" id="IPR003660">
    <property type="entry name" value="HAMP_dom"/>
</dbReference>
<keyword evidence="3" id="KW-0597">Phosphoprotein</keyword>
<evidence type="ECO:0000259" key="10">
    <source>
        <dbReference type="PROSITE" id="PS50885"/>
    </source>
</evidence>
<dbReference type="CDD" id="cd12912">
    <property type="entry name" value="PDC2_MCP_like"/>
    <property type="match status" value="1"/>
</dbReference>
<proteinExistence type="predicted"/>
<dbReference type="SUPFAM" id="SSF55874">
    <property type="entry name" value="ATPase domain of HSP90 chaperone/DNA topoisomerase II/histidine kinase"/>
    <property type="match status" value="1"/>
</dbReference>
<keyword evidence="8 9" id="KW-0472">Membrane</keyword>
<organism evidence="11 12">
    <name type="scientific">Paenibacillus planticolens</name>
    <dbReference type="NCBI Taxonomy" id="2654976"/>
    <lineage>
        <taxon>Bacteria</taxon>
        <taxon>Bacillati</taxon>
        <taxon>Bacillota</taxon>
        <taxon>Bacilli</taxon>
        <taxon>Bacillales</taxon>
        <taxon>Paenibacillaceae</taxon>
        <taxon>Paenibacillus</taxon>
    </lineage>
</organism>
<dbReference type="InterPro" id="IPR010559">
    <property type="entry name" value="Sig_transdc_His_kin_internal"/>
</dbReference>
<dbReference type="Gene3D" id="3.30.450.20">
    <property type="entry name" value="PAS domain"/>
    <property type="match status" value="1"/>
</dbReference>
<dbReference type="InterPro" id="IPR033479">
    <property type="entry name" value="dCache_1"/>
</dbReference>
<dbReference type="PROSITE" id="PS50885">
    <property type="entry name" value="HAMP"/>
    <property type="match status" value="1"/>
</dbReference>
<dbReference type="Pfam" id="PF06580">
    <property type="entry name" value="His_kinase"/>
    <property type="match status" value="1"/>
</dbReference>
<evidence type="ECO:0000256" key="2">
    <source>
        <dbReference type="ARBA" id="ARBA00022475"/>
    </source>
</evidence>
<dbReference type="PANTHER" id="PTHR34220">
    <property type="entry name" value="SENSOR HISTIDINE KINASE YPDA"/>
    <property type="match status" value="1"/>
</dbReference>
<dbReference type="Pfam" id="PF00672">
    <property type="entry name" value="HAMP"/>
    <property type="match status" value="1"/>
</dbReference>
<dbReference type="Pfam" id="PF02518">
    <property type="entry name" value="HATPase_c"/>
    <property type="match status" value="1"/>
</dbReference>
<dbReference type="SMART" id="SM00304">
    <property type="entry name" value="HAMP"/>
    <property type="match status" value="1"/>
</dbReference>
<dbReference type="Gene3D" id="6.10.340.10">
    <property type="match status" value="1"/>
</dbReference>
<dbReference type="RefSeq" id="WP_171687507.1">
    <property type="nucleotide sequence ID" value="NZ_WHNZ01000086.1"/>
</dbReference>
<evidence type="ECO:0000256" key="6">
    <source>
        <dbReference type="ARBA" id="ARBA00022777"/>
    </source>
</evidence>
<dbReference type="Gene3D" id="3.30.565.10">
    <property type="entry name" value="Histidine kinase-like ATPase, C-terminal domain"/>
    <property type="match status" value="1"/>
</dbReference>
<evidence type="ECO:0000256" key="9">
    <source>
        <dbReference type="SAM" id="Phobius"/>
    </source>
</evidence>
<evidence type="ECO:0000256" key="8">
    <source>
        <dbReference type="ARBA" id="ARBA00023136"/>
    </source>
</evidence>
<dbReference type="PANTHER" id="PTHR34220:SF7">
    <property type="entry name" value="SENSOR HISTIDINE KINASE YPDA"/>
    <property type="match status" value="1"/>
</dbReference>
<accession>A0ABX2A135</accession>
<evidence type="ECO:0000256" key="1">
    <source>
        <dbReference type="ARBA" id="ARBA00004651"/>
    </source>
</evidence>
<reference evidence="11 12" key="1">
    <citation type="submission" date="2019-10" db="EMBL/GenBank/DDBJ databases">
        <title>Description of Paenibacillus pedi sp. nov.</title>
        <authorList>
            <person name="Carlier A."/>
            <person name="Qi S."/>
        </authorList>
    </citation>
    <scope>NUCLEOTIDE SEQUENCE [LARGE SCALE GENOMIC DNA]</scope>
    <source>
        <strain evidence="11 12">LMG 31457</strain>
    </source>
</reference>
<keyword evidence="5 9" id="KW-0812">Transmembrane</keyword>
<dbReference type="InterPro" id="IPR050640">
    <property type="entry name" value="Bact_2-comp_sensor_kinase"/>
</dbReference>
<keyword evidence="2" id="KW-1003">Cell membrane</keyword>
<comment type="subcellular location">
    <subcellularLocation>
        <location evidence="1">Cell membrane</location>
        <topology evidence="1">Multi-pass membrane protein</topology>
    </subcellularLocation>
</comment>
<gene>
    <name evidence="11" type="ORF">GC097_32535</name>
</gene>
<comment type="caution">
    <text evidence="11">The sequence shown here is derived from an EMBL/GenBank/DDBJ whole genome shotgun (WGS) entry which is preliminary data.</text>
</comment>
<dbReference type="SUPFAM" id="SSF158472">
    <property type="entry name" value="HAMP domain-like"/>
    <property type="match status" value="1"/>
</dbReference>
<keyword evidence="12" id="KW-1185">Reference proteome</keyword>
<keyword evidence="6" id="KW-0418">Kinase</keyword>
<dbReference type="CDD" id="cd06225">
    <property type="entry name" value="HAMP"/>
    <property type="match status" value="1"/>
</dbReference>
<keyword evidence="7 9" id="KW-1133">Transmembrane helix</keyword>
<feature type="transmembrane region" description="Helical" evidence="9">
    <location>
        <begin position="12"/>
        <end position="32"/>
    </location>
</feature>
<feature type="transmembrane region" description="Helical" evidence="9">
    <location>
        <begin position="289"/>
        <end position="311"/>
    </location>
</feature>
<evidence type="ECO:0000256" key="5">
    <source>
        <dbReference type="ARBA" id="ARBA00022692"/>
    </source>
</evidence>
<name>A0ABX2A135_9BACL</name>
<protein>
    <submittedName>
        <fullName evidence="11">HAMP domain-containing protein</fullName>
    </submittedName>
</protein>